<dbReference type="EMBL" id="CAUEEQ010009994">
    <property type="protein sequence ID" value="CAJ0934044.1"/>
    <property type="molecule type" value="Genomic_DNA"/>
</dbReference>
<evidence type="ECO:0000313" key="3">
    <source>
        <dbReference type="Proteomes" id="UP001176940"/>
    </source>
</evidence>
<comment type="caution">
    <text evidence="2">The sequence shown here is derived from an EMBL/GenBank/DDBJ whole genome shotgun (WGS) entry which is preliminary data.</text>
</comment>
<name>A0ABN9L922_9NEOB</name>
<keyword evidence="3" id="KW-1185">Reference proteome</keyword>
<dbReference type="PANTHER" id="PTHR33444">
    <property type="entry name" value="SI:DKEY-19B23.12-RELATED"/>
    <property type="match status" value="1"/>
</dbReference>
<sequence length="367" mass="40421">MLLRPLHIKRRCSDTDNDPVRCSVAVWSLESCHTDRSPATNDAGNQGKHRVTKRRAALSNPMFTLDTILKHGNQGKRAALRLVTRCLPWLPVKTSLDRCHTRRSSDQDGAACPIAGYQRSPLYTPIAATAQLFLSTEVEPLPNSSGPARSPSVLQWRGRACGCRASSHWHQDGLIPGRTRRSPDCVRGDAEMGEVTATSAGSHGTSNFSLKMECKASQIFSVLLWTVLSIAMVIIGSMHVDNCPIEPKIPIYLIVAGVFHLLAFALIPLKIVAEKLAYSIESVLGIFSFCWFIAGSVWVFRIYQENPRRCNDLVYKFAFGILIFEYIFLALLVAVICLFCFCAGVLVASSSETPAGDHSPEDEEALK</sequence>
<feature type="transmembrane region" description="Helical" evidence="1">
    <location>
        <begin position="251"/>
        <end position="271"/>
    </location>
</feature>
<protein>
    <recommendedName>
        <fullName evidence="4">MARVEL domain-containing protein</fullName>
    </recommendedName>
</protein>
<feature type="transmembrane region" description="Helical" evidence="1">
    <location>
        <begin position="283"/>
        <end position="303"/>
    </location>
</feature>
<keyword evidence="1" id="KW-1133">Transmembrane helix</keyword>
<evidence type="ECO:0000256" key="1">
    <source>
        <dbReference type="SAM" id="Phobius"/>
    </source>
</evidence>
<evidence type="ECO:0008006" key="4">
    <source>
        <dbReference type="Google" id="ProtNLM"/>
    </source>
</evidence>
<dbReference type="Proteomes" id="UP001176940">
    <property type="component" value="Unassembled WGS sequence"/>
</dbReference>
<organism evidence="2 3">
    <name type="scientific">Ranitomeya imitator</name>
    <name type="common">mimic poison frog</name>
    <dbReference type="NCBI Taxonomy" id="111125"/>
    <lineage>
        <taxon>Eukaryota</taxon>
        <taxon>Metazoa</taxon>
        <taxon>Chordata</taxon>
        <taxon>Craniata</taxon>
        <taxon>Vertebrata</taxon>
        <taxon>Euteleostomi</taxon>
        <taxon>Amphibia</taxon>
        <taxon>Batrachia</taxon>
        <taxon>Anura</taxon>
        <taxon>Neobatrachia</taxon>
        <taxon>Hyloidea</taxon>
        <taxon>Dendrobatidae</taxon>
        <taxon>Dendrobatinae</taxon>
        <taxon>Ranitomeya</taxon>
    </lineage>
</organism>
<feature type="transmembrane region" description="Helical" evidence="1">
    <location>
        <begin position="323"/>
        <end position="348"/>
    </location>
</feature>
<feature type="transmembrane region" description="Helical" evidence="1">
    <location>
        <begin position="219"/>
        <end position="239"/>
    </location>
</feature>
<gene>
    <name evidence="2" type="ORF">RIMI_LOCUS5752562</name>
</gene>
<keyword evidence="1" id="KW-0472">Membrane</keyword>
<evidence type="ECO:0000313" key="2">
    <source>
        <dbReference type="EMBL" id="CAJ0934044.1"/>
    </source>
</evidence>
<dbReference type="InterPro" id="IPR040350">
    <property type="entry name" value="TMEM272"/>
</dbReference>
<proteinExistence type="predicted"/>
<reference evidence="2" key="1">
    <citation type="submission" date="2023-07" db="EMBL/GenBank/DDBJ databases">
        <authorList>
            <person name="Stuckert A."/>
        </authorList>
    </citation>
    <scope>NUCLEOTIDE SEQUENCE</scope>
</reference>
<keyword evidence="1" id="KW-0812">Transmembrane</keyword>
<dbReference type="PANTHER" id="PTHR33444:SF11">
    <property type="entry name" value="TRANSMEMBRANE PROTEIN 272-LIKE"/>
    <property type="match status" value="1"/>
</dbReference>
<accession>A0ABN9L922</accession>